<dbReference type="PANTHER" id="PTHR46173">
    <property type="entry name" value="CCA TRNA NUCLEOTIDYLTRANSFERASE 1, MITOCHONDRIAL"/>
    <property type="match status" value="1"/>
</dbReference>
<feature type="binding site" evidence="11">
    <location>
        <position position="30"/>
    </location>
    <ligand>
        <name>ATP</name>
        <dbReference type="ChEBI" id="CHEBI:30616"/>
    </ligand>
</feature>
<dbReference type="InterPro" id="IPR023068">
    <property type="entry name" value="CCA-adding_enz_firmicutes"/>
</dbReference>
<feature type="binding site" evidence="11">
    <location>
        <position position="163"/>
    </location>
    <ligand>
        <name>ATP</name>
        <dbReference type="ChEBI" id="CHEBI:30616"/>
    </ligand>
</feature>
<keyword evidence="5 11" id="KW-0479">Metal-binding</keyword>
<keyword evidence="10 11" id="KW-0694">RNA-binding</keyword>
<organism evidence="15 16">
    <name type="scientific">Cytobacillus purgationiresistens</name>
    <dbReference type="NCBI Taxonomy" id="863449"/>
    <lineage>
        <taxon>Bacteria</taxon>
        <taxon>Bacillati</taxon>
        <taxon>Bacillota</taxon>
        <taxon>Bacilli</taxon>
        <taxon>Bacillales</taxon>
        <taxon>Bacillaceae</taxon>
        <taxon>Cytobacillus</taxon>
    </lineage>
</organism>
<feature type="binding site" evidence="11">
    <location>
        <position position="154"/>
    </location>
    <ligand>
        <name>CTP</name>
        <dbReference type="ChEBI" id="CHEBI:37563"/>
    </ligand>
</feature>
<gene>
    <name evidence="11" type="primary">cca</name>
    <name evidence="15" type="ORF">J2S17_002942</name>
</gene>
<comment type="catalytic activity">
    <reaction evidence="11">
        <text>a tRNA precursor + 2 CTP + ATP = a tRNA with a 3' CCA end + 3 diphosphate</text>
        <dbReference type="Rhea" id="RHEA:14433"/>
        <dbReference type="Rhea" id="RHEA-COMP:10465"/>
        <dbReference type="Rhea" id="RHEA-COMP:10468"/>
        <dbReference type="ChEBI" id="CHEBI:30616"/>
        <dbReference type="ChEBI" id="CHEBI:33019"/>
        <dbReference type="ChEBI" id="CHEBI:37563"/>
        <dbReference type="ChEBI" id="CHEBI:74896"/>
        <dbReference type="ChEBI" id="CHEBI:83071"/>
        <dbReference type="EC" id="2.7.7.72"/>
    </reaction>
</comment>
<evidence type="ECO:0000256" key="11">
    <source>
        <dbReference type="HAMAP-Rule" id="MF_01263"/>
    </source>
</evidence>
<dbReference type="InterPro" id="IPR043519">
    <property type="entry name" value="NT_sf"/>
</dbReference>
<accession>A0ABU0ALZ2</accession>
<comment type="similarity">
    <text evidence="11">Belongs to the tRNA nucleotidyltransferase/poly(A) polymerase family. Bacterial CCA-adding enzyme type 3 subfamily.</text>
</comment>
<comment type="function">
    <text evidence="11">Catalyzes the addition and repair of the essential 3'-terminal CCA sequence in tRNAs without using a nucleic acid template. Adds these three nucleotides in the order of C, C, and A to the tRNA nucleotide-73, using CTP and ATP as substrates and producing inorganic pyrophosphate. tRNA 3'-terminal CCA addition is required both for tRNA processing and repair. Also involved in tRNA surveillance by mediating tandem CCA addition to generate a CCACCA at the 3' terminus of unstable tRNAs. While stable tRNAs receive only 3'-terminal CCA, unstable tRNAs are marked with CCACCA and rapidly degraded.</text>
</comment>
<reference evidence="15 16" key="1">
    <citation type="submission" date="2023-07" db="EMBL/GenBank/DDBJ databases">
        <title>Genomic Encyclopedia of Type Strains, Phase IV (KMG-IV): sequencing the most valuable type-strain genomes for metagenomic binning, comparative biology and taxonomic classification.</title>
        <authorList>
            <person name="Goeker M."/>
        </authorList>
    </citation>
    <scope>NUCLEOTIDE SEQUENCE [LARGE SCALE GENOMIC DNA]</scope>
    <source>
        <strain evidence="15 16">DSM 23494</strain>
    </source>
</reference>
<dbReference type="Gene3D" id="1.10.110.30">
    <property type="match status" value="1"/>
</dbReference>
<dbReference type="Pfam" id="PF01743">
    <property type="entry name" value="PolyA_pol"/>
    <property type="match status" value="1"/>
</dbReference>
<comment type="cofactor">
    <cofactor evidence="1 11">
        <name>Mg(2+)</name>
        <dbReference type="ChEBI" id="CHEBI:18420"/>
    </cofactor>
</comment>
<dbReference type="Gene3D" id="3.30.460.10">
    <property type="entry name" value="Beta Polymerase, domain 2"/>
    <property type="match status" value="1"/>
</dbReference>
<feature type="binding site" evidence="11">
    <location>
        <position position="27"/>
    </location>
    <ligand>
        <name>ATP</name>
        <dbReference type="ChEBI" id="CHEBI:30616"/>
    </ligand>
</feature>
<dbReference type="SUPFAM" id="SSF81301">
    <property type="entry name" value="Nucleotidyltransferase"/>
    <property type="match status" value="1"/>
</dbReference>
<proteinExistence type="inferred from homology"/>
<keyword evidence="8 11" id="KW-0067">ATP-binding</keyword>
<comment type="catalytic activity">
    <reaction evidence="11">
        <text>a tRNA with a 3' CCA end + 2 CTP + ATP = a tRNA with a 3' CCACCA end + 3 diphosphate</text>
        <dbReference type="Rhea" id="RHEA:76235"/>
        <dbReference type="Rhea" id="RHEA-COMP:10468"/>
        <dbReference type="Rhea" id="RHEA-COMP:18655"/>
        <dbReference type="ChEBI" id="CHEBI:30616"/>
        <dbReference type="ChEBI" id="CHEBI:33019"/>
        <dbReference type="ChEBI" id="CHEBI:37563"/>
        <dbReference type="ChEBI" id="CHEBI:83071"/>
        <dbReference type="ChEBI" id="CHEBI:195187"/>
    </reaction>
</comment>
<feature type="binding site" evidence="11">
    <location>
        <position position="111"/>
    </location>
    <ligand>
        <name>CTP</name>
        <dbReference type="ChEBI" id="CHEBI:37563"/>
    </ligand>
</feature>
<feature type="binding site" evidence="11">
    <location>
        <position position="160"/>
    </location>
    <ligand>
        <name>ATP</name>
        <dbReference type="ChEBI" id="CHEBI:30616"/>
    </ligand>
</feature>
<evidence type="ECO:0000256" key="5">
    <source>
        <dbReference type="ARBA" id="ARBA00022723"/>
    </source>
</evidence>
<keyword evidence="16" id="KW-1185">Reference proteome</keyword>
<dbReference type="InterPro" id="IPR032810">
    <property type="entry name" value="CCA-adding_enz_C"/>
</dbReference>
<dbReference type="GO" id="GO:0016787">
    <property type="term" value="F:hydrolase activity"/>
    <property type="evidence" value="ECO:0007669"/>
    <property type="project" value="UniProtKB-KW"/>
</dbReference>
<dbReference type="InterPro" id="IPR050264">
    <property type="entry name" value="Bact_CCA-adding_enz_type3_sf"/>
</dbReference>
<feature type="binding site" evidence="11">
    <location>
        <position position="160"/>
    </location>
    <ligand>
        <name>CTP</name>
        <dbReference type="ChEBI" id="CHEBI:37563"/>
    </ligand>
</feature>
<dbReference type="NCBIfam" id="NF009814">
    <property type="entry name" value="PRK13299.1"/>
    <property type="match status" value="1"/>
</dbReference>
<feature type="binding site" evidence="11">
    <location>
        <position position="40"/>
    </location>
    <ligand>
        <name>Mg(2+)</name>
        <dbReference type="ChEBI" id="CHEBI:18420"/>
    </ligand>
</feature>
<dbReference type="CDD" id="cd05398">
    <property type="entry name" value="NT_ClassII-CCAase"/>
    <property type="match status" value="1"/>
</dbReference>
<dbReference type="InterPro" id="IPR032828">
    <property type="entry name" value="PolyA_RNA-bd"/>
</dbReference>
<evidence type="ECO:0000313" key="16">
    <source>
        <dbReference type="Proteomes" id="UP001238088"/>
    </source>
</evidence>
<feature type="domain" description="tRNA nucleotidyltransferase/poly(A) polymerase RNA and SrmB- binding" evidence="13">
    <location>
        <begin position="170"/>
        <end position="228"/>
    </location>
</feature>
<dbReference type="SUPFAM" id="SSF81891">
    <property type="entry name" value="Poly A polymerase C-terminal region-like"/>
    <property type="match status" value="1"/>
</dbReference>
<feature type="binding site" evidence="11">
    <location>
        <position position="27"/>
    </location>
    <ligand>
        <name>CTP</name>
        <dbReference type="ChEBI" id="CHEBI:37563"/>
    </ligand>
</feature>
<dbReference type="Pfam" id="PF13735">
    <property type="entry name" value="tRNA_NucTran2_2"/>
    <property type="match status" value="1"/>
</dbReference>
<feature type="binding site" evidence="11">
    <location>
        <position position="157"/>
    </location>
    <ligand>
        <name>CTP</name>
        <dbReference type="ChEBI" id="CHEBI:37563"/>
    </ligand>
</feature>
<dbReference type="Pfam" id="PF12627">
    <property type="entry name" value="PolyA_pol_RNAbd"/>
    <property type="match status" value="1"/>
</dbReference>
<keyword evidence="2 11" id="KW-0808">Transferase</keyword>
<feature type="domain" description="CCA-adding enzyme C-terminal" evidence="14">
    <location>
        <begin position="248"/>
        <end position="393"/>
    </location>
</feature>
<dbReference type="Gene3D" id="1.10.246.80">
    <property type="match status" value="1"/>
</dbReference>
<evidence type="ECO:0000256" key="10">
    <source>
        <dbReference type="ARBA" id="ARBA00022884"/>
    </source>
</evidence>
<comment type="miscellaneous">
    <text evidence="11">A single active site specifically recognizes both ATP and CTP and is responsible for their addition.</text>
</comment>
<keyword evidence="4 11" id="KW-0548">Nucleotidyltransferase</keyword>
<dbReference type="PANTHER" id="PTHR46173:SF1">
    <property type="entry name" value="CCA TRNA NUCLEOTIDYLTRANSFERASE 1, MITOCHONDRIAL"/>
    <property type="match status" value="1"/>
</dbReference>
<keyword evidence="15" id="KW-0378">Hydrolase</keyword>
<feature type="binding site" evidence="11">
    <location>
        <position position="163"/>
    </location>
    <ligand>
        <name>CTP</name>
        <dbReference type="ChEBI" id="CHEBI:37563"/>
    </ligand>
</feature>
<evidence type="ECO:0000256" key="4">
    <source>
        <dbReference type="ARBA" id="ARBA00022695"/>
    </source>
</evidence>
<evidence type="ECO:0000259" key="12">
    <source>
        <dbReference type="Pfam" id="PF01743"/>
    </source>
</evidence>
<protein>
    <recommendedName>
        <fullName evidence="11">CCA-adding enzyme</fullName>
        <ecNumber evidence="11">2.7.7.72</ecNumber>
    </recommendedName>
    <alternativeName>
        <fullName evidence="11">CCA tRNA nucleotidyltransferase</fullName>
    </alternativeName>
    <alternativeName>
        <fullName evidence="11">tRNA CCA-pyrophosphorylase</fullName>
    </alternativeName>
    <alternativeName>
        <fullName evidence="11">tRNA adenylyl-/cytidylyl- transferase</fullName>
    </alternativeName>
    <alternativeName>
        <fullName evidence="11">tRNA nucleotidyltransferase</fullName>
    </alternativeName>
    <alternativeName>
        <fullName evidence="11">tRNA-NT</fullName>
    </alternativeName>
</protein>
<evidence type="ECO:0000259" key="14">
    <source>
        <dbReference type="Pfam" id="PF13735"/>
    </source>
</evidence>
<comment type="caution">
    <text evidence="15">The sequence shown here is derived from an EMBL/GenBank/DDBJ whole genome shotgun (WGS) entry which is preliminary data.</text>
</comment>
<evidence type="ECO:0000259" key="13">
    <source>
        <dbReference type="Pfam" id="PF12627"/>
    </source>
</evidence>
<dbReference type="Gene3D" id="1.20.58.560">
    <property type="match status" value="1"/>
</dbReference>
<dbReference type="Proteomes" id="UP001238088">
    <property type="component" value="Unassembled WGS sequence"/>
</dbReference>
<dbReference type="HAMAP" id="MF_01263">
    <property type="entry name" value="CCA_bact_type3"/>
    <property type="match status" value="1"/>
</dbReference>
<keyword evidence="9 11" id="KW-0460">Magnesium</keyword>
<keyword evidence="6 11" id="KW-0547">Nucleotide-binding</keyword>
<evidence type="ECO:0000256" key="6">
    <source>
        <dbReference type="ARBA" id="ARBA00022741"/>
    </source>
</evidence>
<keyword evidence="7 11" id="KW-0692">RNA repair</keyword>
<keyword evidence="3 11" id="KW-0819">tRNA processing</keyword>
<dbReference type="GO" id="GO:0004810">
    <property type="term" value="F:CCA tRNA nucleotidyltransferase activity"/>
    <property type="evidence" value="ECO:0007669"/>
    <property type="project" value="UniProtKB-EC"/>
</dbReference>
<evidence type="ECO:0000256" key="3">
    <source>
        <dbReference type="ARBA" id="ARBA00022694"/>
    </source>
</evidence>
<name>A0ABU0ALZ2_9BACI</name>
<dbReference type="EC" id="2.7.7.72" evidence="11"/>
<feature type="binding site" evidence="11">
    <location>
        <position position="157"/>
    </location>
    <ligand>
        <name>ATP</name>
        <dbReference type="ChEBI" id="CHEBI:30616"/>
    </ligand>
</feature>
<feature type="binding site" evidence="11">
    <location>
        <position position="154"/>
    </location>
    <ligand>
        <name>ATP</name>
        <dbReference type="ChEBI" id="CHEBI:30616"/>
    </ligand>
</feature>
<dbReference type="EMBL" id="JAUSUB010000012">
    <property type="protein sequence ID" value="MDQ0271055.1"/>
    <property type="molecule type" value="Genomic_DNA"/>
</dbReference>
<dbReference type="InterPro" id="IPR002646">
    <property type="entry name" value="PolA_pol_head_dom"/>
</dbReference>
<evidence type="ECO:0000256" key="7">
    <source>
        <dbReference type="ARBA" id="ARBA00022800"/>
    </source>
</evidence>
<feature type="binding site" evidence="11">
    <location>
        <position position="111"/>
    </location>
    <ligand>
        <name>ATP</name>
        <dbReference type="ChEBI" id="CHEBI:30616"/>
    </ligand>
</feature>
<feature type="binding site" evidence="11">
    <location>
        <position position="42"/>
    </location>
    <ligand>
        <name>Mg(2+)</name>
        <dbReference type="ChEBI" id="CHEBI:18420"/>
    </ligand>
</feature>
<feature type="binding site" evidence="11">
    <location>
        <position position="30"/>
    </location>
    <ligand>
        <name>CTP</name>
        <dbReference type="ChEBI" id="CHEBI:37563"/>
    </ligand>
</feature>
<evidence type="ECO:0000313" key="15">
    <source>
        <dbReference type="EMBL" id="MDQ0271055.1"/>
    </source>
</evidence>
<evidence type="ECO:0000256" key="1">
    <source>
        <dbReference type="ARBA" id="ARBA00001946"/>
    </source>
</evidence>
<comment type="subunit">
    <text evidence="11">Homodimer.</text>
</comment>
<dbReference type="RefSeq" id="WP_307475960.1">
    <property type="nucleotide sequence ID" value="NZ_JAUSUB010000012.1"/>
</dbReference>
<evidence type="ECO:0000256" key="2">
    <source>
        <dbReference type="ARBA" id="ARBA00022679"/>
    </source>
</evidence>
<feature type="domain" description="Poly A polymerase head" evidence="12">
    <location>
        <begin position="22"/>
        <end position="141"/>
    </location>
</feature>
<evidence type="ECO:0000256" key="9">
    <source>
        <dbReference type="ARBA" id="ARBA00022842"/>
    </source>
</evidence>
<evidence type="ECO:0000256" key="8">
    <source>
        <dbReference type="ARBA" id="ARBA00022840"/>
    </source>
</evidence>
<sequence>MNMTFQKATPILQNLEQAGYEAYFVGGSVRDSILGKDIADIDIATSATPEEIKTIFDRTIDVGIEHGTIIVLYEGVPYEVTTFRTESEYVDYRRPSEVQFIRSLDEDLQRRDFTMNAIALNKDGRFIDPYGGVQAIKDKIIQTVGKAEERFTEDALRMMRALRFHSQLQFEIEIHTYEALKTKGSLLTHIAVERKLAEFNKLLIGRNRKRALKCLTETGLYLYLPDLSSRLDQLLKLEKYDYTELSLEEMWVLLLQVFEMTEDGRKAFLRSWRLPGKKAKYINQLSEWLEYRLTAKFNHISLYQAGEQAAISANRLYEVITGQKSDQQAYELTAAYGQLPITDRSHLNVSGNDLIHWFNLPAGPWIKEELDRVEKAVVTREIENTKHAIREWLL</sequence>